<gene>
    <name evidence="11" type="ORF">SEUCBS140593_002234</name>
</gene>
<evidence type="ECO:0000256" key="9">
    <source>
        <dbReference type="SAM" id="MobiDB-lite"/>
    </source>
</evidence>
<name>A0ABP0B4V0_9PEZI</name>
<feature type="region of interest" description="Disordered" evidence="9">
    <location>
        <begin position="193"/>
        <end position="266"/>
    </location>
</feature>
<feature type="transmembrane region" description="Helical" evidence="10">
    <location>
        <begin position="130"/>
        <end position="149"/>
    </location>
</feature>
<accession>A0ABP0B4V0</accession>
<dbReference type="InterPro" id="IPR003691">
    <property type="entry name" value="FluC"/>
</dbReference>
<evidence type="ECO:0008006" key="13">
    <source>
        <dbReference type="Google" id="ProtNLM"/>
    </source>
</evidence>
<dbReference type="Proteomes" id="UP001642482">
    <property type="component" value="Unassembled WGS sequence"/>
</dbReference>
<feature type="transmembrane region" description="Helical" evidence="10">
    <location>
        <begin position="451"/>
        <end position="474"/>
    </location>
</feature>
<evidence type="ECO:0000256" key="2">
    <source>
        <dbReference type="ARBA" id="ARBA00004651"/>
    </source>
</evidence>
<evidence type="ECO:0000256" key="5">
    <source>
        <dbReference type="ARBA" id="ARBA00022989"/>
    </source>
</evidence>
<feature type="compositionally biased region" description="Acidic residues" evidence="9">
    <location>
        <begin position="45"/>
        <end position="55"/>
    </location>
</feature>
<evidence type="ECO:0000313" key="11">
    <source>
        <dbReference type="EMBL" id="CAK7214594.1"/>
    </source>
</evidence>
<keyword evidence="3" id="KW-1003">Cell membrane</keyword>
<evidence type="ECO:0000256" key="7">
    <source>
        <dbReference type="ARBA" id="ARBA00035120"/>
    </source>
</evidence>
<feature type="compositionally biased region" description="Polar residues" evidence="9">
    <location>
        <begin position="1"/>
        <end position="10"/>
    </location>
</feature>
<evidence type="ECO:0000256" key="3">
    <source>
        <dbReference type="ARBA" id="ARBA00022475"/>
    </source>
</evidence>
<keyword evidence="5 10" id="KW-1133">Transmembrane helix</keyword>
<feature type="transmembrane region" description="Helical" evidence="10">
    <location>
        <begin position="425"/>
        <end position="444"/>
    </location>
</feature>
<keyword evidence="6 10" id="KW-0472">Membrane</keyword>
<feature type="transmembrane region" description="Helical" evidence="10">
    <location>
        <begin position="486"/>
        <end position="510"/>
    </location>
</feature>
<feature type="region of interest" description="Disordered" evidence="9">
    <location>
        <begin position="1"/>
        <end position="112"/>
    </location>
</feature>
<feature type="compositionally biased region" description="Basic and acidic residues" evidence="9">
    <location>
        <begin position="89"/>
        <end position="107"/>
    </location>
</feature>
<evidence type="ECO:0000256" key="8">
    <source>
        <dbReference type="ARBA" id="ARBA00035585"/>
    </source>
</evidence>
<organism evidence="11 12">
    <name type="scientific">Sporothrix eucalyptigena</name>
    <dbReference type="NCBI Taxonomy" id="1812306"/>
    <lineage>
        <taxon>Eukaryota</taxon>
        <taxon>Fungi</taxon>
        <taxon>Dikarya</taxon>
        <taxon>Ascomycota</taxon>
        <taxon>Pezizomycotina</taxon>
        <taxon>Sordariomycetes</taxon>
        <taxon>Sordariomycetidae</taxon>
        <taxon>Ophiostomatales</taxon>
        <taxon>Ophiostomataceae</taxon>
        <taxon>Sporothrix</taxon>
    </lineage>
</organism>
<feature type="transmembrane region" description="Helical" evidence="10">
    <location>
        <begin position="337"/>
        <end position="367"/>
    </location>
</feature>
<keyword evidence="4 10" id="KW-0812">Transmembrane</keyword>
<feature type="compositionally biased region" description="Acidic residues" evidence="9">
    <location>
        <begin position="202"/>
        <end position="215"/>
    </location>
</feature>
<dbReference type="PANTHER" id="PTHR28259">
    <property type="entry name" value="FLUORIDE EXPORT PROTEIN 1-RELATED"/>
    <property type="match status" value="1"/>
</dbReference>
<proteinExistence type="inferred from homology"/>
<keyword evidence="12" id="KW-1185">Reference proteome</keyword>
<protein>
    <recommendedName>
        <fullName evidence="13">Chromosome condensation protein</fullName>
    </recommendedName>
</protein>
<evidence type="ECO:0000313" key="12">
    <source>
        <dbReference type="Proteomes" id="UP001642482"/>
    </source>
</evidence>
<comment type="catalytic activity">
    <reaction evidence="8">
        <text>fluoride(in) = fluoride(out)</text>
        <dbReference type="Rhea" id="RHEA:76159"/>
        <dbReference type="ChEBI" id="CHEBI:17051"/>
    </reaction>
    <physiologicalReaction direction="left-to-right" evidence="8">
        <dbReference type="Rhea" id="RHEA:76160"/>
    </physiologicalReaction>
</comment>
<feature type="transmembrane region" description="Helical" evidence="10">
    <location>
        <begin position="283"/>
        <end position="303"/>
    </location>
</feature>
<reference evidence="11 12" key="1">
    <citation type="submission" date="2024-01" db="EMBL/GenBank/DDBJ databases">
        <authorList>
            <person name="Allen C."/>
            <person name="Tagirdzhanova G."/>
        </authorList>
    </citation>
    <scope>NUCLEOTIDE SEQUENCE [LARGE SCALE GENOMIC DNA]</scope>
</reference>
<evidence type="ECO:0000256" key="4">
    <source>
        <dbReference type="ARBA" id="ARBA00022692"/>
    </source>
</evidence>
<feature type="transmembrane region" description="Helical" evidence="10">
    <location>
        <begin position="155"/>
        <end position="176"/>
    </location>
</feature>
<feature type="transmembrane region" description="Helical" evidence="10">
    <location>
        <begin position="388"/>
        <end position="413"/>
    </location>
</feature>
<comment type="subcellular location">
    <subcellularLocation>
        <location evidence="2">Cell membrane</location>
        <topology evidence="2">Multi-pass membrane protein</topology>
    </subcellularLocation>
</comment>
<evidence type="ECO:0000256" key="10">
    <source>
        <dbReference type="SAM" id="Phobius"/>
    </source>
</evidence>
<dbReference type="Pfam" id="PF02537">
    <property type="entry name" value="CRCB"/>
    <property type="match status" value="2"/>
</dbReference>
<comment type="function">
    <text evidence="1">Fluoride channel required for the rapid expulsion of cytoplasmic fluoride.</text>
</comment>
<feature type="transmembrane region" description="Helical" evidence="10">
    <location>
        <begin position="522"/>
        <end position="544"/>
    </location>
</feature>
<evidence type="ECO:0000256" key="1">
    <source>
        <dbReference type="ARBA" id="ARBA00002598"/>
    </source>
</evidence>
<dbReference type="EMBL" id="CAWUHD010000014">
    <property type="protein sequence ID" value="CAK7214594.1"/>
    <property type="molecule type" value="Genomic_DNA"/>
</dbReference>
<comment type="similarity">
    <text evidence="7">Belongs to the fluoride channel Fluc/FEX (TC 1.A.43) family.</text>
</comment>
<dbReference type="PANTHER" id="PTHR28259:SF1">
    <property type="entry name" value="FLUORIDE EXPORT PROTEIN 1-RELATED"/>
    <property type="match status" value="1"/>
</dbReference>
<evidence type="ECO:0000256" key="6">
    <source>
        <dbReference type="ARBA" id="ARBA00023136"/>
    </source>
</evidence>
<sequence>MLRHSSSASRPQPGRAGSGQPSTTTMSPQRTRSSRTRSHKSVPPEEFELDQDDDAAAPYDIPRTFSNLNEIDGPPPAENPDELPIAPHHSLEEYRSRDSRQPEERRSQSTAAAERTQFISRLRTELYTTAYLIFFSLMGTLARLGLISLTTYTGAPVSFGILWANFAGTAVLGFLAELSPIINRNHEAAQKAAQAAEAGNVDIEDEPEKNDDAEADPSSRDSAQVARADEEIAENRGSGVEGDGRMDDEGGVGGAPLDAANSLAPVDDEPTPDPIVHRRPIPLYVGLATGFCGSFTSFSSFMMDVFDALANTLPAPKYHPSDAAFSSSDLASRHNGYSVMAVLAVIFLTVCMCLSALKCGAHLAIALHKTVKHTPPLARHRGRRVPRVLVFADNGVVVLAFLCWLLAVLLTVFQPGAADTHQWRGEVLFALVFAPLGCLLRFYISLKLNSVFATFPLGTFTVNILGTAVLGMAWDLQHAPFAATQALVGCQVLQGVMDGFCGCLTTVSTWMTELSGLRRRHAYVYGLVSMATGLSVLVLIMGTLKWTVGFQEPSCS</sequence>
<comment type="caution">
    <text evidence="11">The sequence shown here is derived from an EMBL/GenBank/DDBJ whole genome shotgun (WGS) entry which is preliminary data.</text>
</comment>
<feature type="compositionally biased region" description="Low complexity" evidence="9">
    <location>
        <begin position="20"/>
        <end position="31"/>
    </location>
</feature>